<dbReference type="SMART" id="SM01126">
    <property type="entry name" value="DDE_Tnp_IS1595"/>
    <property type="match status" value="1"/>
</dbReference>
<sequence length="199" mass="23170">MILAREFYSIINDNKKLPMFVREQKLVLESEDHQCPKGGSEMRDGKPQKTLKDEKMNVAEQMGGIGEVVQTDESLFRGKQNGYEVRFFHVQRRDRATLVPIILKHVAPGTTVWSDEWGAYKNLKTQYGYDNQTVNHSQNFVDPHTGCHTQLIECLSKTKILRAMRGLTLLDSHLNELWYRSVHKDMFSLILADIRRFRM</sequence>
<reference evidence="2" key="1">
    <citation type="submission" date="2021-02" db="EMBL/GenBank/DDBJ databases">
        <authorList>
            <person name="Nowell W R."/>
        </authorList>
    </citation>
    <scope>NUCLEOTIDE SEQUENCE</scope>
</reference>
<evidence type="ECO:0000313" key="4">
    <source>
        <dbReference type="Proteomes" id="UP000677228"/>
    </source>
</evidence>
<accession>A0A8S2FY99</accession>
<gene>
    <name evidence="2" type="ORF">OVA965_LOCUS40253</name>
    <name evidence="3" type="ORF">TMI583_LOCUS41661</name>
</gene>
<dbReference type="InterPro" id="IPR053164">
    <property type="entry name" value="IS1016-like_transposase"/>
</dbReference>
<dbReference type="Proteomes" id="UP000677228">
    <property type="component" value="Unassembled WGS sequence"/>
</dbReference>
<feature type="domain" description="ISXO2-like transposase" evidence="1">
    <location>
        <begin position="61"/>
        <end position="182"/>
    </location>
</feature>
<dbReference type="Proteomes" id="UP000682733">
    <property type="component" value="Unassembled WGS sequence"/>
</dbReference>
<evidence type="ECO:0000259" key="1">
    <source>
        <dbReference type="SMART" id="SM01126"/>
    </source>
</evidence>
<protein>
    <recommendedName>
        <fullName evidence="1">ISXO2-like transposase domain-containing protein</fullName>
    </recommendedName>
</protein>
<evidence type="ECO:0000313" key="3">
    <source>
        <dbReference type="EMBL" id="CAF4362965.1"/>
    </source>
</evidence>
<evidence type="ECO:0000313" key="2">
    <source>
        <dbReference type="EMBL" id="CAF1569136.1"/>
    </source>
</evidence>
<comment type="caution">
    <text evidence="2">The sequence shown here is derived from an EMBL/GenBank/DDBJ whole genome shotgun (WGS) entry which is preliminary data.</text>
</comment>
<dbReference type="Pfam" id="PF12762">
    <property type="entry name" value="DDE_Tnp_IS1595"/>
    <property type="match status" value="1"/>
</dbReference>
<dbReference type="EMBL" id="CAJNOK010043381">
    <property type="protein sequence ID" value="CAF1569136.1"/>
    <property type="molecule type" value="Genomic_DNA"/>
</dbReference>
<dbReference type="AlphaFoldDB" id="A0A8S2FY99"/>
<proteinExistence type="predicted"/>
<organism evidence="2 4">
    <name type="scientific">Didymodactylos carnosus</name>
    <dbReference type="NCBI Taxonomy" id="1234261"/>
    <lineage>
        <taxon>Eukaryota</taxon>
        <taxon>Metazoa</taxon>
        <taxon>Spiralia</taxon>
        <taxon>Gnathifera</taxon>
        <taxon>Rotifera</taxon>
        <taxon>Eurotatoria</taxon>
        <taxon>Bdelloidea</taxon>
        <taxon>Philodinida</taxon>
        <taxon>Philodinidae</taxon>
        <taxon>Didymodactylos</taxon>
    </lineage>
</organism>
<dbReference type="InterPro" id="IPR024445">
    <property type="entry name" value="Tnp_ISXO2-like"/>
</dbReference>
<name>A0A8S2FY99_9BILA</name>
<dbReference type="PANTHER" id="PTHR47163:SF2">
    <property type="entry name" value="SI:DKEY-17M8.2"/>
    <property type="match status" value="1"/>
</dbReference>
<dbReference type="EMBL" id="CAJOBA010066137">
    <property type="protein sequence ID" value="CAF4362965.1"/>
    <property type="molecule type" value="Genomic_DNA"/>
</dbReference>
<dbReference type="PANTHER" id="PTHR47163">
    <property type="entry name" value="DDE_TNP_IS1595 DOMAIN-CONTAINING PROTEIN"/>
    <property type="match status" value="1"/>
</dbReference>